<dbReference type="EMBL" id="VTPC01064078">
    <property type="protein sequence ID" value="KAF2889660.1"/>
    <property type="molecule type" value="Genomic_DNA"/>
</dbReference>
<evidence type="ECO:0000313" key="4">
    <source>
        <dbReference type="Proteomes" id="UP000801492"/>
    </source>
</evidence>
<accession>A0A8K0CU94</accession>
<feature type="transmembrane region" description="Helical" evidence="2">
    <location>
        <begin position="56"/>
        <end position="82"/>
    </location>
</feature>
<dbReference type="GO" id="GO:0008194">
    <property type="term" value="F:UDP-glycosyltransferase activity"/>
    <property type="evidence" value="ECO:0007669"/>
    <property type="project" value="InterPro"/>
</dbReference>
<comment type="caution">
    <text evidence="3">The sequence shown here is derived from an EMBL/GenBank/DDBJ whole genome shotgun (WGS) entry which is preliminary data.</text>
</comment>
<keyword evidence="2" id="KW-0472">Membrane</keyword>
<name>A0A8K0CU94_IGNLU</name>
<evidence type="ECO:0000313" key="3">
    <source>
        <dbReference type="EMBL" id="KAF2889660.1"/>
    </source>
</evidence>
<feature type="non-terminal residue" evidence="3">
    <location>
        <position position="1"/>
    </location>
</feature>
<dbReference type="AlphaFoldDB" id="A0A8K0CU94"/>
<protein>
    <recommendedName>
        <fullName evidence="5">UDP-glucuronosyltransferase</fullName>
    </recommendedName>
</protein>
<dbReference type="InterPro" id="IPR002213">
    <property type="entry name" value="UDP_glucos_trans"/>
</dbReference>
<evidence type="ECO:0000256" key="1">
    <source>
        <dbReference type="ARBA" id="ARBA00022679"/>
    </source>
</evidence>
<reference evidence="3" key="1">
    <citation type="submission" date="2019-08" db="EMBL/GenBank/DDBJ databases">
        <title>The genome of the North American firefly Photinus pyralis.</title>
        <authorList>
            <consortium name="Photinus pyralis genome working group"/>
            <person name="Fallon T.R."/>
            <person name="Sander Lower S.E."/>
            <person name="Weng J.-K."/>
        </authorList>
    </citation>
    <scope>NUCLEOTIDE SEQUENCE</scope>
    <source>
        <strain evidence="3">TRF0915ILg1</strain>
        <tissue evidence="3">Whole body</tissue>
    </source>
</reference>
<organism evidence="3 4">
    <name type="scientific">Ignelater luminosus</name>
    <name type="common">Cucubano</name>
    <name type="synonym">Pyrophorus luminosus</name>
    <dbReference type="NCBI Taxonomy" id="2038154"/>
    <lineage>
        <taxon>Eukaryota</taxon>
        <taxon>Metazoa</taxon>
        <taxon>Ecdysozoa</taxon>
        <taxon>Arthropoda</taxon>
        <taxon>Hexapoda</taxon>
        <taxon>Insecta</taxon>
        <taxon>Pterygota</taxon>
        <taxon>Neoptera</taxon>
        <taxon>Endopterygota</taxon>
        <taxon>Coleoptera</taxon>
        <taxon>Polyphaga</taxon>
        <taxon>Elateriformia</taxon>
        <taxon>Elateroidea</taxon>
        <taxon>Elateridae</taxon>
        <taxon>Agrypninae</taxon>
        <taxon>Pyrophorini</taxon>
        <taxon>Ignelater</taxon>
    </lineage>
</organism>
<evidence type="ECO:0000256" key="2">
    <source>
        <dbReference type="SAM" id="Phobius"/>
    </source>
</evidence>
<gene>
    <name evidence="3" type="ORF">ILUMI_16513</name>
</gene>
<dbReference type="OrthoDB" id="5835829at2759"/>
<keyword evidence="2" id="KW-0812">Transmembrane</keyword>
<proteinExistence type="predicted"/>
<sequence length="94" mass="11191">YRKNMQDISRRYHDQPQTALERGIFWIEYLLRHGTIKHLVLPARDMPFYQTSNLDIAAVFVLGMVLMYSFVLLLVTCCRLIFSFKNYNTTKKVK</sequence>
<keyword evidence="2" id="KW-1133">Transmembrane helix</keyword>
<keyword evidence="4" id="KW-1185">Reference proteome</keyword>
<evidence type="ECO:0008006" key="5">
    <source>
        <dbReference type="Google" id="ProtNLM"/>
    </source>
</evidence>
<keyword evidence="1" id="KW-0808">Transferase</keyword>
<dbReference type="SUPFAM" id="SSF53756">
    <property type="entry name" value="UDP-Glycosyltransferase/glycogen phosphorylase"/>
    <property type="match status" value="1"/>
</dbReference>
<dbReference type="Proteomes" id="UP000801492">
    <property type="component" value="Unassembled WGS sequence"/>
</dbReference>
<dbReference type="Pfam" id="PF00201">
    <property type="entry name" value="UDPGT"/>
    <property type="match status" value="1"/>
</dbReference>